<protein>
    <submittedName>
        <fullName evidence="2">Uncharacterized protein</fullName>
    </submittedName>
</protein>
<reference evidence="2" key="1">
    <citation type="submission" date="2022-11" db="UniProtKB">
        <authorList>
            <consortium name="WormBaseParasite"/>
        </authorList>
    </citation>
    <scope>IDENTIFICATION</scope>
</reference>
<evidence type="ECO:0000313" key="1">
    <source>
        <dbReference type="Proteomes" id="UP000887565"/>
    </source>
</evidence>
<name>A0A915L8B4_ROMCU</name>
<evidence type="ECO:0000313" key="2">
    <source>
        <dbReference type="WBParaSite" id="nRc.2.0.1.t45981-RA"/>
    </source>
</evidence>
<sequence>MKMAVTNCFKSKITLLRNSPAPKRSCVEMAATRRRHQGGCVQTTSPGPLFHRIITHGNAFLHICVTYKTIAGFYQY</sequence>
<accession>A0A915L8B4</accession>
<proteinExistence type="predicted"/>
<keyword evidence="1" id="KW-1185">Reference proteome</keyword>
<dbReference type="AlphaFoldDB" id="A0A915L8B4"/>
<dbReference type="WBParaSite" id="nRc.2.0.1.t45981-RA">
    <property type="protein sequence ID" value="nRc.2.0.1.t45981-RA"/>
    <property type="gene ID" value="nRc.2.0.1.g45981"/>
</dbReference>
<organism evidence="1 2">
    <name type="scientific">Romanomermis culicivorax</name>
    <name type="common">Nematode worm</name>
    <dbReference type="NCBI Taxonomy" id="13658"/>
    <lineage>
        <taxon>Eukaryota</taxon>
        <taxon>Metazoa</taxon>
        <taxon>Ecdysozoa</taxon>
        <taxon>Nematoda</taxon>
        <taxon>Enoplea</taxon>
        <taxon>Dorylaimia</taxon>
        <taxon>Mermithida</taxon>
        <taxon>Mermithoidea</taxon>
        <taxon>Mermithidae</taxon>
        <taxon>Romanomermis</taxon>
    </lineage>
</organism>
<dbReference type="Proteomes" id="UP000887565">
    <property type="component" value="Unplaced"/>
</dbReference>